<dbReference type="EMBL" id="UGED01000005">
    <property type="protein sequence ID" value="STL28228.1"/>
    <property type="molecule type" value="Genomic_DNA"/>
</dbReference>
<dbReference type="GO" id="GO:0005886">
    <property type="term" value="C:plasma membrane"/>
    <property type="evidence" value="ECO:0007669"/>
    <property type="project" value="TreeGrafter"/>
</dbReference>
<comment type="subcellular location">
    <subcellularLocation>
        <location evidence="1">Membrane</location>
        <topology evidence="1">Single-pass membrane protein</topology>
    </subcellularLocation>
</comment>
<gene>
    <name evidence="5" type="primary">tamB_6</name>
    <name evidence="5" type="ORF">NCTC9962_01735</name>
</gene>
<evidence type="ECO:0000256" key="2">
    <source>
        <dbReference type="ARBA" id="ARBA00022692"/>
    </source>
</evidence>
<evidence type="ECO:0000256" key="4">
    <source>
        <dbReference type="ARBA" id="ARBA00023136"/>
    </source>
</evidence>
<dbReference type="GO" id="GO:0009306">
    <property type="term" value="P:protein secretion"/>
    <property type="evidence" value="ECO:0007669"/>
    <property type="project" value="TreeGrafter"/>
</dbReference>
<accession>A0A377API2</accession>
<dbReference type="GO" id="GO:0097347">
    <property type="term" value="C:TAM protein secretion complex"/>
    <property type="evidence" value="ECO:0007669"/>
    <property type="project" value="TreeGrafter"/>
</dbReference>
<sequence length="64" mass="7270">MLDWQQAISWRGELTLNGINTAKEIPEWPSKLNGLIKTRGSLYGGTWQMEVPELKLTGNVNRTK</sequence>
<dbReference type="PANTHER" id="PTHR36985">
    <property type="entry name" value="TRANSLOCATION AND ASSEMBLY MODULE SUBUNIT TAMB"/>
    <property type="match status" value="1"/>
</dbReference>
<keyword evidence="3" id="KW-1133">Transmembrane helix</keyword>
<protein>
    <submittedName>
        <fullName evidence="5">Translocation and assembly module for autotransporter export, inner membrane subunit</fullName>
    </submittedName>
</protein>
<keyword evidence="2" id="KW-0812">Transmembrane</keyword>
<dbReference type="AlphaFoldDB" id="A0A377API2"/>
<evidence type="ECO:0000313" key="5">
    <source>
        <dbReference type="EMBL" id="STL28228.1"/>
    </source>
</evidence>
<name>A0A377API2_ECOLX</name>
<dbReference type="Proteomes" id="UP000254052">
    <property type="component" value="Unassembled WGS sequence"/>
</dbReference>
<organism evidence="5 6">
    <name type="scientific">Escherichia coli</name>
    <dbReference type="NCBI Taxonomy" id="562"/>
    <lineage>
        <taxon>Bacteria</taxon>
        <taxon>Pseudomonadati</taxon>
        <taxon>Pseudomonadota</taxon>
        <taxon>Gammaproteobacteria</taxon>
        <taxon>Enterobacterales</taxon>
        <taxon>Enterobacteriaceae</taxon>
        <taxon>Escherichia</taxon>
    </lineage>
</organism>
<evidence type="ECO:0000313" key="6">
    <source>
        <dbReference type="Proteomes" id="UP000254052"/>
    </source>
</evidence>
<reference evidence="5 6" key="1">
    <citation type="submission" date="2018-06" db="EMBL/GenBank/DDBJ databases">
        <authorList>
            <consortium name="Pathogen Informatics"/>
            <person name="Doyle S."/>
        </authorList>
    </citation>
    <scope>NUCLEOTIDE SEQUENCE [LARGE SCALE GENOMIC DNA]</scope>
    <source>
        <strain evidence="5 6">NCTC9962</strain>
    </source>
</reference>
<evidence type="ECO:0000256" key="3">
    <source>
        <dbReference type="ARBA" id="ARBA00022989"/>
    </source>
</evidence>
<proteinExistence type="predicted"/>
<evidence type="ECO:0000256" key="1">
    <source>
        <dbReference type="ARBA" id="ARBA00004167"/>
    </source>
</evidence>
<dbReference type="PANTHER" id="PTHR36985:SF1">
    <property type="entry name" value="TRANSLOCATION AND ASSEMBLY MODULE SUBUNIT TAMB"/>
    <property type="match status" value="1"/>
</dbReference>
<keyword evidence="4" id="KW-0472">Membrane</keyword>